<comment type="caution">
    <text evidence="1">The sequence shown here is derived from an EMBL/GenBank/DDBJ whole genome shotgun (WGS) entry which is preliminary data.</text>
</comment>
<dbReference type="CDD" id="cd03811">
    <property type="entry name" value="GT4_GT28_WabH-like"/>
    <property type="match status" value="1"/>
</dbReference>
<protein>
    <submittedName>
        <fullName evidence="1">Glycosyltransferase involved in cell wall biosynthesis</fullName>
    </submittedName>
</protein>
<accession>A0A840RG57</accession>
<gene>
    <name evidence="1" type="ORF">HNQ50_002764</name>
</gene>
<dbReference type="Pfam" id="PF13692">
    <property type="entry name" value="Glyco_trans_1_4"/>
    <property type="match status" value="1"/>
</dbReference>
<dbReference type="Gene3D" id="3.40.50.2000">
    <property type="entry name" value="Glycogen Phosphorylase B"/>
    <property type="match status" value="2"/>
</dbReference>
<organism evidence="1 2">
    <name type="scientific">Silvimonas terrae</name>
    <dbReference type="NCBI Taxonomy" id="300266"/>
    <lineage>
        <taxon>Bacteria</taxon>
        <taxon>Pseudomonadati</taxon>
        <taxon>Pseudomonadota</taxon>
        <taxon>Betaproteobacteria</taxon>
        <taxon>Neisseriales</taxon>
        <taxon>Chitinibacteraceae</taxon>
        <taxon>Silvimonas</taxon>
    </lineage>
</organism>
<evidence type="ECO:0000313" key="1">
    <source>
        <dbReference type="EMBL" id="MBB5192027.1"/>
    </source>
</evidence>
<dbReference type="SUPFAM" id="SSF53756">
    <property type="entry name" value="UDP-Glycosyltransferase/glycogen phosphorylase"/>
    <property type="match status" value="1"/>
</dbReference>
<reference evidence="1 2" key="1">
    <citation type="submission" date="2020-08" db="EMBL/GenBank/DDBJ databases">
        <title>Genomic Encyclopedia of Type Strains, Phase IV (KMG-IV): sequencing the most valuable type-strain genomes for metagenomic binning, comparative biology and taxonomic classification.</title>
        <authorList>
            <person name="Goeker M."/>
        </authorList>
    </citation>
    <scope>NUCLEOTIDE SEQUENCE [LARGE SCALE GENOMIC DNA]</scope>
    <source>
        <strain evidence="1 2">DSM 18233</strain>
    </source>
</reference>
<dbReference type="PANTHER" id="PTHR12526">
    <property type="entry name" value="GLYCOSYLTRANSFERASE"/>
    <property type="match status" value="1"/>
</dbReference>
<dbReference type="RefSeq" id="WP_184101601.1">
    <property type="nucleotide sequence ID" value="NZ_JACHHN010000005.1"/>
</dbReference>
<evidence type="ECO:0000313" key="2">
    <source>
        <dbReference type="Proteomes" id="UP000543030"/>
    </source>
</evidence>
<name>A0A840RG57_9NEIS</name>
<sequence>MVKRRILFHQTHFLRGGIETSLISLLRALDRSKFEIGLTITYPTEALDTLYRAQIPKDVAIHVLAPEGWLSYFRQKKTQGKLGLLGKIYEEGLLPLVRRAIVSRRFRKLAAGYDAVVDYDMSLSRITGRLPIPMLGYSHFSVAHLPSQNPRKLRKLRAQARDHYDRVVLLNDTMLQDIRALIPQESNKFVRLYNSIDLERIRELGHTGSAPLAEPYMVSVGRLQESQKDFSTLLRAFALLVKDGLTEKLAIVGEGKSRAELETLAAELGIAERVVFAGFQANPYVWMQHARLMVFSSKMEGLPNVLLEAMALGQLVVSTDCPVGPREILAEGKAGLLVPVGDAPALAQAMRQGLHDEATRTALLSYAATHIEQMGFGPTTAAFADCIATVIKERS</sequence>
<dbReference type="EMBL" id="JACHHN010000005">
    <property type="protein sequence ID" value="MBB5192027.1"/>
    <property type="molecule type" value="Genomic_DNA"/>
</dbReference>
<proteinExistence type="predicted"/>
<keyword evidence="2" id="KW-1185">Reference proteome</keyword>
<keyword evidence="1" id="KW-0808">Transferase</keyword>
<dbReference type="AlphaFoldDB" id="A0A840RG57"/>
<dbReference type="GO" id="GO:0016740">
    <property type="term" value="F:transferase activity"/>
    <property type="evidence" value="ECO:0007669"/>
    <property type="project" value="UniProtKB-KW"/>
</dbReference>
<dbReference type="Proteomes" id="UP000543030">
    <property type="component" value="Unassembled WGS sequence"/>
</dbReference>
<dbReference type="PANTHER" id="PTHR12526:SF630">
    <property type="entry name" value="GLYCOSYLTRANSFERASE"/>
    <property type="match status" value="1"/>
</dbReference>